<evidence type="ECO:0000256" key="3">
    <source>
        <dbReference type="ARBA" id="ARBA00022827"/>
    </source>
</evidence>
<dbReference type="InterPro" id="IPR002938">
    <property type="entry name" value="FAD-bd"/>
</dbReference>
<feature type="chain" id="PRO_5025019107" description="Xylanolytic transcriptional activator regulatory domain-containing protein" evidence="9">
    <location>
        <begin position="19"/>
        <end position="936"/>
    </location>
</feature>
<dbReference type="RefSeq" id="XP_031936538.1">
    <property type="nucleotide sequence ID" value="XM_032088159.1"/>
</dbReference>
<keyword evidence="3" id="KW-0274">FAD</keyword>
<protein>
    <recommendedName>
        <fullName evidence="10">Xylanolytic transcriptional activator regulatory domain-containing protein</fullName>
    </recommendedName>
</protein>
<feature type="domain" description="Xylanolytic transcriptional activator regulatory" evidence="10">
    <location>
        <begin position="610"/>
        <end position="692"/>
    </location>
</feature>
<dbReference type="GeneID" id="43672850"/>
<keyword evidence="6" id="KW-0503">Monooxygenase</keyword>
<dbReference type="Pfam" id="PF01494">
    <property type="entry name" value="FAD_binding_3"/>
    <property type="match status" value="1"/>
</dbReference>
<dbReference type="GO" id="GO:0004497">
    <property type="term" value="F:monooxygenase activity"/>
    <property type="evidence" value="ECO:0007669"/>
    <property type="project" value="UniProtKB-KW"/>
</dbReference>
<keyword evidence="7" id="KW-0804">Transcription</keyword>
<dbReference type="InterPro" id="IPR050493">
    <property type="entry name" value="FAD-dep_Monooxygenase_BioMet"/>
</dbReference>
<sequence length="936" mass="103187">MPIKVVVVGAGLAGLGAAISLSRAGHEVQVIEQSGFLNEVGAAIHVAPNATRILKVWGCDLESLRPVHCNRLQVWDASGNLVWTPIVTKERQIALNTTDEWLLTHRVDLHNALRAAATNEVNGRKINIRLSSRVLSVDAEAGKVVLEDGTIYVADLVVGADGIHSRTVHAIVGENQGRQSTGQNCFRFLVPMEKIQANPLTAALMAKTGIDGVHAFAAHDRRIVVYPCRGGQLLNVAGIHPAGKETNARDSSWLDGGSLSQLIETYQDFGEELQEMCRLAEDLKLWSLASRSPAPTFVRGKVALIGDAAHPMLPHQGQGAAQAFEDAAALGGVMTEDMTIEQIPQRLELYNKIRYKHAVTVMMMSKTHDERRAEMLDELRSYVADAEVPEDIPPEKQSVQLEQAYPLLPSPRIIHFAGWKIGNIAPQVGVPSLLPEGLRWIESRTGTVIPLPNLCHAPWEKPPLSSTPPDLDGVHEVVSTPSGLPARTVLKRYLDVYTSSAIHAIFPVINSSLFYQTIRAAYSPPSHDTKVHSPSSRACIFAFLALISSLDHLATRCTAPKPPPIPRDEYAMKAQALLPSLLQEPLNLDALQTTLLLSILGILTGELQTATNYNSISSRFIIALGAHTMGDPGAMPEPAVSGSRDKETRKHLRDLFWLCYALDKDLSLRTGQSHCLRDEDCDLQLPPGYAEKLQSGMTYSAMENAHGLLFPIDLRLSMVKSRIFTALYSHRGLQKNDAEVIRSIRELDEELELWRMSMPSNLRPRLSFAKETSEDQRVDTMYLVLTHLNYYFCVNIIHLAGSRCEAWRSTSTPAGMMDGLRLSLTLSVEASRSLLLFLHYSESLVSVGSFWTLLFYPMSAMLTIFCNLLENPRSESAASDTQLLTVTEHTTERVFLRQISRADKAAHLQAITGFISSLRDLAQQAVRQATKETRPS</sequence>
<evidence type="ECO:0000313" key="12">
    <source>
        <dbReference type="Proteomes" id="UP000325579"/>
    </source>
</evidence>
<dbReference type="Proteomes" id="UP000325579">
    <property type="component" value="Unassembled WGS sequence"/>
</dbReference>
<keyword evidence="5" id="KW-0805">Transcription regulation</keyword>
<dbReference type="OrthoDB" id="9993796at2759"/>
<organism evidence="11 12">
    <name type="scientific">Aspergillus pseudonomiae</name>
    <dbReference type="NCBI Taxonomy" id="1506151"/>
    <lineage>
        <taxon>Eukaryota</taxon>
        <taxon>Fungi</taxon>
        <taxon>Dikarya</taxon>
        <taxon>Ascomycota</taxon>
        <taxon>Pezizomycotina</taxon>
        <taxon>Eurotiomycetes</taxon>
        <taxon>Eurotiomycetidae</taxon>
        <taxon>Eurotiales</taxon>
        <taxon>Aspergillaceae</taxon>
        <taxon>Aspergillus</taxon>
        <taxon>Aspergillus subgen. Circumdati</taxon>
    </lineage>
</organism>
<dbReference type="GO" id="GO:0071949">
    <property type="term" value="F:FAD binding"/>
    <property type="evidence" value="ECO:0007669"/>
    <property type="project" value="InterPro"/>
</dbReference>
<dbReference type="PANTHER" id="PTHR13789">
    <property type="entry name" value="MONOOXYGENASE"/>
    <property type="match status" value="1"/>
</dbReference>
<evidence type="ECO:0000256" key="1">
    <source>
        <dbReference type="ARBA" id="ARBA00007992"/>
    </source>
</evidence>
<dbReference type="SMART" id="SM00906">
    <property type="entry name" value="Fungal_trans"/>
    <property type="match status" value="1"/>
</dbReference>
<evidence type="ECO:0000256" key="7">
    <source>
        <dbReference type="ARBA" id="ARBA00023163"/>
    </source>
</evidence>
<evidence type="ECO:0000256" key="9">
    <source>
        <dbReference type="SAM" id="SignalP"/>
    </source>
</evidence>
<keyword evidence="4" id="KW-0560">Oxidoreductase</keyword>
<dbReference type="GO" id="GO:0008270">
    <property type="term" value="F:zinc ion binding"/>
    <property type="evidence" value="ECO:0007669"/>
    <property type="project" value="InterPro"/>
</dbReference>
<dbReference type="Pfam" id="PF04082">
    <property type="entry name" value="Fungal_trans"/>
    <property type="match status" value="1"/>
</dbReference>
<comment type="similarity">
    <text evidence="1">Belongs to the paxM FAD-dependent monooxygenase family.</text>
</comment>
<dbReference type="InterPro" id="IPR007219">
    <property type="entry name" value="XnlR_reg_dom"/>
</dbReference>
<dbReference type="SUPFAM" id="SSF54373">
    <property type="entry name" value="FAD-linked reductases, C-terminal domain"/>
    <property type="match status" value="1"/>
</dbReference>
<dbReference type="AlphaFoldDB" id="A0A5N7CZ04"/>
<keyword evidence="2" id="KW-0285">Flavoprotein</keyword>
<dbReference type="PANTHER" id="PTHR13789:SF215">
    <property type="entry name" value="FAD-BINDING DOMAIN-CONTAINING PROTEIN-RELATED"/>
    <property type="match status" value="1"/>
</dbReference>
<evidence type="ECO:0000256" key="5">
    <source>
        <dbReference type="ARBA" id="ARBA00023015"/>
    </source>
</evidence>
<reference evidence="11 12" key="1">
    <citation type="submission" date="2019-04" db="EMBL/GenBank/DDBJ databases">
        <authorList>
            <consortium name="DOE Joint Genome Institute"/>
            <person name="Mondo S."/>
            <person name="Kjaerbolling I."/>
            <person name="Vesth T."/>
            <person name="Frisvad J.C."/>
            <person name="Nybo J.L."/>
            <person name="Theobald S."/>
            <person name="Kildgaard S."/>
            <person name="Isbrandt T."/>
            <person name="Kuo A."/>
            <person name="Sato A."/>
            <person name="Lyhne E.K."/>
            <person name="Kogle M.E."/>
            <person name="Wiebenga A."/>
            <person name="Kun R.S."/>
            <person name="Lubbers R.J."/>
            <person name="Makela M.R."/>
            <person name="Barry K."/>
            <person name="Chovatia M."/>
            <person name="Clum A."/>
            <person name="Daum C."/>
            <person name="Haridas S."/>
            <person name="He G."/>
            <person name="LaButti K."/>
            <person name="Lipzen A."/>
            <person name="Riley R."/>
            <person name="Salamov A."/>
            <person name="Simmons B.A."/>
            <person name="Magnuson J.K."/>
            <person name="Henrissat B."/>
            <person name="Mortensen U.H."/>
            <person name="Larsen T.O."/>
            <person name="Devries R.P."/>
            <person name="Grigoriev I.V."/>
            <person name="Machida M."/>
            <person name="Baker S.E."/>
            <person name="Andersen M.R."/>
            <person name="Cantor M.N."/>
            <person name="Hua S.X."/>
        </authorList>
    </citation>
    <scope>NUCLEOTIDE SEQUENCE [LARGE SCALE GENOMIC DNA]</scope>
    <source>
        <strain evidence="11 12">CBS 119388</strain>
    </source>
</reference>
<dbReference type="SUPFAM" id="SSF51905">
    <property type="entry name" value="FAD/NAD(P)-binding domain"/>
    <property type="match status" value="1"/>
</dbReference>
<dbReference type="Gene3D" id="3.50.50.60">
    <property type="entry name" value="FAD/NAD(P)-binding domain"/>
    <property type="match status" value="1"/>
</dbReference>
<name>A0A5N7CZ04_9EURO</name>
<dbReference type="Gene3D" id="3.30.9.30">
    <property type="match status" value="1"/>
</dbReference>
<keyword evidence="12" id="KW-1185">Reference proteome</keyword>
<gene>
    <name evidence="11" type="ORF">BDV37DRAFT_287783</name>
</gene>
<dbReference type="EMBL" id="ML736838">
    <property type="protein sequence ID" value="KAE8399219.1"/>
    <property type="molecule type" value="Genomic_DNA"/>
</dbReference>
<dbReference type="PRINTS" id="PR00420">
    <property type="entry name" value="RNGMNOXGNASE"/>
</dbReference>
<evidence type="ECO:0000256" key="4">
    <source>
        <dbReference type="ARBA" id="ARBA00023002"/>
    </source>
</evidence>
<evidence type="ECO:0000256" key="6">
    <source>
        <dbReference type="ARBA" id="ARBA00023033"/>
    </source>
</evidence>
<evidence type="ECO:0000313" key="11">
    <source>
        <dbReference type="EMBL" id="KAE8399219.1"/>
    </source>
</evidence>
<dbReference type="CDD" id="cd12148">
    <property type="entry name" value="fungal_TF_MHR"/>
    <property type="match status" value="1"/>
</dbReference>
<proteinExistence type="inferred from homology"/>
<feature type="signal peptide" evidence="9">
    <location>
        <begin position="1"/>
        <end position="18"/>
    </location>
</feature>
<dbReference type="InterPro" id="IPR036188">
    <property type="entry name" value="FAD/NAD-bd_sf"/>
</dbReference>
<keyword evidence="9" id="KW-0732">Signal</keyword>
<keyword evidence="8" id="KW-0539">Nucleus</keyword>
<dbReference type="GO" id="GO:0003677">
    <property type="term" value="F:DNA binding"/>
    <property type="evidence" value="ECO:0007669"/>
    <property type="project" value="InterPro"/>
</dbReference>
<accession>A0A5N7CZ04</accession>
<evidence type="ECO:0000259" key="10">
    <source>
        <dbReference type="SMART" id="SM00906"/>
    </source>
</evidence>
<evidence type="ECO:0000256" key="2">
    <source>
        <dbReference type="ARBA" id="ARBA00022630"/>
    </source>
</evidence>
<dbReference type="GO" id="GO:0006351">
    <property type="term" value="P:DNA-templated transcription"/>
    <property type="evidence" value="ECO:0007669"/>
    <property type="project" value="InterPro"/>
</dbReference>
<evidence type="ECO:0000256" key="8">
    <source>
        <dbReference type="ARBA" id="ARBA00023242"/>
    </source>
</evidence>